<keyword evidence="3" id="KW-1185">Reference proteome</keyword>
<accession>A0ABY8ATG2</accession>
<keyword evidence="1" id="KW-0812">Transmembrane</keyword>
<evidence type="ECO:0000313" key="3">
    <source>
        <dbReference type="Proteomes" id="UP001222087"/>
    </source>
</evidence>
<evidence type="ECO:0000256" key="1">
    <source>
        <dbReference type="SAM" id="Phobius"/>
    </source>
</evidence>
<keyword evidence="1" id="KW-1133">Transmembrane helix</keyword>
<keyword evidence="1" id="KW-0472">Membrane</keyword>
<name>A0ABY8ATG2_9GAMM</name>
<dbReference type="EMBL" id="CP119078">
    <property type="protein sequence ID" value="WED43798.1"/>
    <property type="molecule type" value="Genomic_DNA"/>
</dbReference>
<evidence type="ECO:0000313" key="2">
    <source>
        <dbReference type="EMBL" id="WED43798.1"/>
    </source>
</evidence>
<evidence type="ECO:0008006" key="4">
    <source>
        <dbReference type="Google" id="ProtNLM"/>
    </source>
</evidence>
<feature type="transmembrane region" description="Helical" evidence="1">
    <location>
        <begin position="123"/>
        <end position="146"/>
    </location>
</feature>
<dbReference type="Proteomes" id="UP001222087">
    <property type="component" value="Chromosome"/>
</dbReference>
<feature type="transmembrane region" description="Helical" evidence="1">
    <location>
        <begin position="59"/>
        <end position="77"/>
    </location>
</feature>
<dbReference type="RefSeq" id="WP_275089612.1">
    <property type="nucleotide sequence ID" value="NZ_CP119078.1"/>
</dbReference>
<protein>
    <recommendedName>
        <fullName evidence="4">Yip1 domain protein</fullName>
    </recommendedName>
</protein>
<feature type="transmembrane region" description="Helical" evidence="1">
    <location>
        <begin position="89"/>
        <end position="111"/>
    </location>
</feature>
<organism evidence="2 3">
    <name type="scientific">Legionella cardiaca</name>
    <dbReference type="NCBI Taxonomy" id="1071983"/>
    <lineage>
        <taxon>Bacteria</taxon>
        <taxon>Pseudomonadati</taxon>
        <taxon>Pseudomonadota</taxon>
        <taxon>Gammaproteobacteria</taxon>
        <taxon>Legionellales</taxon>
        <taxon>Legionellaceae</taxon>
        <taxon>Legionella</taxon>
    </lineage>
</organism>
<feature type="transmembrane region" description="Helical" evidence="1">
    <location>
        <begin position="24"/>
        <end position="47"/>
    </location>
</feature>
<gene>
    <name evidence="2" type="ORF">PXX05_03185</name>
</gene>
<reference evidence="2 3" key="1">
    <citation type="submission" date="2023-02" db="EMBL/GenBank/DDBJ databases">
        <title>Genome Sequence of L. cardiaca H63T.</title>
        <authorList>
            <person name="Lopez A.E."/>
            <person name="Cianciotto N.P."/>
        </authorList>
    </citation>
    <scope>NUCLEOTIDE SEQUENCE [LARGE SCALE GENOMIC DNA]</scope>
    <source>
        <strain evidence="2 3">H63</strain>
    </source>
</reference>
<proteinExistence type="predicted"/>
<feature type="transmembrane region" description="Helical" evidence="1">
    <location>
        <begin position="158"/>
        <end position="179"/>
    </location>
</feature>
<sequence>MWEVIFKRYWQVSTFRESPANTPYSMPLLVVVAFLFFILILLQWFMADIKQQFTISNSIAAGISLIVAYFIFTFILLKLNHKTNRAVQALTSLLASHFIVHLFAIPLLLVAPALAEANMGNGLALLLGVIYLVLTLILTVWQFLITVHIYKYTLEVDYLTAILASFGLLAFNILTVSFWR</sequence>